<dbReference type="EMBL" id="PGCI01000021">
    <property type="protein sequence ID" value="PLW48770.1"/>
    <property type="molecule type" value="Genomic_DNA"/>
</dbReference>
<feature type="compositionally biased region" description="Low complexity" evidence="1">
    <location>
        <begin position="141"/>
        <end position="162"/>
    </location>
</feature>
<sequence length="197" mass="22385">MSPYVAVSATRQSSVPSIGKTSDLAPNVSTSPRGFSADTETSIENFPEQLTSQTNYNRQPQLAREHKPMIPPRLAHQLQNLITRKLLESSTFNEIVARTDGIFHSVRLGLKEGWEEGNRESAGHPRKSPDQDEEKTTPRNQSRTSSTDRSQTYSSASSAETYQQRKTETTEQEKRRLDTEQKLQELLEKLRRQQPKT</sequence>
<proteinExistence type="predicted"/>
<protein>
    <submittedName>
        <fullName evidence="2">Uncharacterized protein</fullName>
    </submittedName>
</protein>
<feature type="compositionally biased region" description="Polar residues" evidence="1">
    <location>
        <begin position="27"/>
        <end position="39"/>
    </location>
</feature>
<dbReference type="Proteomes" id="UP000235392">
    <property type="component" value="Unassembled WGS sequence"/>
</dbReference>
<dbReference type="AlphaFoldDB" id="A0A2N5VFL7"/>
<reference evidence="2 3" key="1">
    <citation type="submission" date="2017-11" db="EMBL/GenBank/DDBJ databases">
        <title>De novo assembly and phasing of dikaryotic genomes from two isolates of Puccinia coronata f. sp. avenae, the causal agent of oat crown rust.</title>
        <authorList>
            <person name="Miller M.E."/>
            <person name="Zhang Y."/>
            <person name="Omidvar V."/>
            <person name="Sperschneider J."/>
            <person name="Schwessinger B."/>
            <person name="Raley C."/>
            <person name="Palmer J.M."/>
            <person name="Garnica D."/>
            <person name="Upadhyaya N."/>
            <person name="Rathjen J."/>
            <person name="Taylor J.M."/>
            <person name="Park R.F."/>
            <person name="Dodds P.N."/>
            <person name="Hirsch C.D."/>
            <person name="Kianian S.F."/>
            <person name="Figueroa M."/>
        </authorList>
    </citation>
    <scope>NUCLEOTIDE SEQUENCE [LARGE SCALE GENOMIC DNA]</scope>
    <source>
        <strain evidence="2">12SD80</strain>
    </source>
</reference>
<gene>
    <name evidence="2" type="ORF">PCASD_03217</name>
</gene>
<evidence type="ECO:0000313" key="2">
    <source>
        <dbReference type="EMBL" id="PLW48770.1"/>
    </source>
</evidence>
<name>A0A2N5VFL7_9BASI</name>
<feature type="compositionally biased region" description="Polar residues" evidence="1">
    <location>
        <begin position="9"/>
        <end position="20"/>
    </location>
</feature>
<feature type="compositionally biased region" description="Basic and acidic residues" evidence="1">
    <location>
        <begin position="115"/>
        <end position="137"/>
    </location>
</feature>
<feature type="region of interest" description="Disordered" evidence="1">
    <location>
        <begin position="115"/>
        <end position="197"/>
    </location>
</feature>
<feature type="compositionally biased region" description="Basic and acidic residues" evidence="1">
    <location>
        <begin position="163"/>
        <end position="191"/>
    </location>
</feature>
<organism evidence="2 3">
    <name type="scientific">Puccinia coronata f. sp. avenae</name>
    <dbReference type="NCBI Taxonomy" id="200324"/>
    <lineage>
        <taxon>Eukaryota</taxon>
        <taxon>Fungi</taxon>
        <taxon>Dikarya</taxon>
        <taxon>Basidiomycota</taxon>
        <taxon>Pucciniomycotina</taxon>
        <taxon>Pucciniomycetes</taxon>
        <taxon>Pucciniales</taxon>
        <taxon>Pucciniaceae</taxon>
        <taxon>Puccinia</taxon>
    </lineage>
</organism>
<feature type="region of interest" description="Disordered" evidence="1">
    <location>
        <begin position="1"/>
        <end position="39"/>
    </location>
</feature>
<accession>A0A2N5VFL7</accession>
<evidence type="ECO:0000313" key="3">
    <source>
        <dbReference type="Proteomes" id="UP000235392"/>
    </source>
</evidence>
<evidence type="ECO:0000256" key="1">
    <source>
        <dbReference type="SAM" id="MobiDB-lite"/>
    </source>
</evidence>
<comment type="caution">
    <text evidence="2">The sequence shown here is derived from an EMBL/GenBank/DDBJ whole genome shotgun (WGS) entry which is preliminary data.</text>
</comment>